<protein>
    <submittedName>
        <fullName evidence="9">Methionine ABC transporter permease MetI</fullName>
    </submittedName>
</protein>
<feature type="transmembrane region" description="Helical" evidence="8">
    <location>
        <begin position="82"/>
        <end position="105"/>
    </location>
</feature>
<dbReference type="EMBL" id="CP012508">
    <property type="protein sequence ID" value="ALB21422.1"/>
    <property type="molecule type" value="Genomic_DNA"/>
</dbReference>
<dbReference type="InterPro" id="IPR035906">
    <property type="entry name" value="MetI-like_sf"/>
</dbReference>
<proteinExistence type="inferred from homology"/>
<feature type="transmembrane region" description="Helical" evidence="8">
    <location>
        <begin position="188"/>
        <end position="211"/>
    </location>
</feature>
<accession>A0A1L6TG92</accession>
<dbReference type="Proteomes" id="UP000029558">
    <property type="component" value="Chromosome"/>
</dbReference>
<evidence type="ECO:0000313" key="9">
    <source>
        <dbReference type="EMBL" id="ALB21422.1"/>
    </source>
</evidence>
<dbReference type="GO" id="GO:0005886">
    <property type="term" value="C:plasma membrane"/>
    <property type="evidence" value="ECO:0007669"/>
    <property type="project" value="UniProtKB-SubCell"/>
</dbReference>
<dbReference type="CDD" id="cd06261">
    <property type="entry name" value="TM_PBP2"/>
    <property type="match status" value="1"/>
</dbReference>
<comment type="similarity">
    <text evidence="2">Belongs to the binding-protein-dependent transport system permease family. CysTW subfamily.</text>
</comment>
<dbReference type="GO" id="GO:0048473">
    <property type="term" value="P:D-methionine transmembrane transport"/>
    <property type="evidence" value="ECO:0007669"/>
    <property type="project" value="TreeGrafter"/>
</dbReference>
<feature type="transmembrane region" description="Helical" evidence="8">
    <location>
        <begin position="16"/>
        <end position="40"/>
    </location>
</feature>
<gene>
    <name evidence="9" type="primary">metI</name>
    <name evidence="9" type="ORF">KU39_236</name>
</gene>
<dbReference type="PANTHER" id="PTHR30450">
    <property type="entry name" value="ABC TRANSPORTER PERMEASE"/>
    <property type="match status" value="1"/>
</dbReference>
<keyword evidence="6 8" id="KW-1133">Transmembrane helix</keyword>
<dbReference type="InterPro" id="IPR051322">
    <property type="entry name" value="AA_ABC_Transporter_Permease"/>
</dbReference>
<evidence type="ECO:0000313" key="10">
    <source>
        <dbReference type="Proteomes" id="UP000029558"/>
    </source>
</evidence>
<sequence length="225" mass="24470">MSQATLQLLFSSTLDTVYMVFVAGIIAIALGLPIAIALTLARPGSLYENKSLYRLLSLIVNIGRSVPFIILMVAIIPLTRFIVGTSIGTEAAMVPLSIAAIPYFARIAEGKLHELDHSLIELSEVVGANVWQIITKVMLPEAWPALVNGMTILFVSLIEYSAMAGTIGGSGLGNMAIQYGYYRFDLKVMFLAVAGLVVLVLLVQWFGDFIVASSMKHRQRRNHGN</sequence>
<dbReference type="NCBIfam" id="NF008049">
    <property type="entry name" value="PRK10782.1"/>
    <property type="match status" value="1"/>
</dbReference>
<organism evidence="9 10">
    <name type="scientific">Piscirickettsia salmonis</name>
    <dbReference type="NCBI Taxonomy" id="1238"/>
    <lineage>
        <taxon>Bacteria</taxon>
        <taxon>Pseudomonadati</taxon>
        <taxon>Pseudomonadota</taxon>
        <taxon>Gammaproteobacteria</taxon>
        <taxon>Thiotrichales</taxon>
        <taxon>Piscirickettsiaceae</taxon>
        <taxon>Piscirickettsia</taxon>
    </lineage>
</organism>
<keyword evidence="4" id="KW-1003">Cell membrane</keyword>
<dbReference type="AlphaFoldDB" id="A0A1L6TG92"/>
<reference evidence="9 10" key="1">
    <citation type="journal article" date="2014" name="Genome Announc.">
        <title>Comparative Genome Analysis of Two Isolates of the Fish Pathogen Piscirickettsia salmonis from Different Hosts Reveals Major Differences in Virulence-Associated Secretion Systems.</title>
        <authorList>
            <person name="Bohle H."/>
            <person name="Henriquez P."/>
            <person name="Grothusen H."/>
            <person name="Navas E."/>
            <person name="Sandoval A."/>
            <person name="Bustamante F."/>
            <person name="Bustos P."/>
            <person name="Mancilla M."/>
        </authorList>
    </citation>
    <scope>NUCLEOTIDE SEQUENCE [LARGE SCALE GENOMIC DNA]</scope>
    <source>
        <strain evidence="10">B1-32597</strain>
    </source>
</reference>
<keyword evidence="7 8" id="KW-0472">Membrane</keyword>
<dbReference type="FunFam" id="1.10.3720.10:FF:000002">
    <property type="entry name" value="D-methionine ABC transporter permease MetI"/>
    <property type="match status" value="1"/>
</dbReference>
<evidence type="ECO:0000256" key="4">
    <source>
        <dbReference type="ARBA" id="ARBA00022475"/>
    </source>
</evidence>
<feature type="transmembrane region" description="Helical" evidence="8">
    <location>
        <begin position="52"/>
        <end position="76"/>
    </location>
</feature>
<evidence type="ECO:0000256" key="2">
    <source>
        <dbReference type="ARBA" id="ARBA00007069"/>
    </source>
</evidence>
<evidence type="ECO:0000256" key="3">
    <source>
        <dbReference type="ARBA" id="ARBA00022448"/>
    </source>
</evidence>
<evidence type="ECO:0000256" key="7">
    <source>
        <dbReference type="ARBA" id="ARBA00023136"/>
    </source>
</evidence>
<keyword evidence="5 8" id="KW-0812">Transmembrane</keyword>
<evidence type="ECO:0000256" key="8">
    <source>
        <dbReference type="RuleBase" id="RU363032"/>
    </source>
</evidence>
<dbReference type="OrthoDB" id="9793490at2"/>
<dbReference type="Pfam" id="PF00528">
    <property type="entry name" value="BPD_transp_1"/>
    <property type="match status" value="1"/>
</dbReference>
<dbReference type="PANTHER" id="PTHR30450:SF1">
    <property type="entry name" value="D-METHIONINE TRANSPORT SYSTEM PERMEASE PROTEIN METI-RELATED"/>
    <property type="match status" value="1"/>
</dbReference>
<feature type="transmembrane region" description="Helical" evidence="8">
    <location>
        <begin position="145"/>
        <end position="168"/>
    </location>
</feature>
<evidence type="ECO:0000256" key="5">
    <source>
        <dbReference type="ARBA" id="ARBA00022692"/>
    </source>
</evidence>
<name>A0A1L6TG92_PISSA</name>
<keyword evidence="3 8" id="KW-0813">Transport</keyword>
<evidence type="ECO:0000256" key="1">
    <source>
        <dbReference type="ARBA" id="ARBA00004651"/>
    </source>
</evidence>
<dbReference type="PROSITE" id="PS50928">
    <property type="entry name" value="ABC_TM1"/>
    <property type="match status" value="1"/>
</dbReference>
<dbReference type="Gene3D" id="1.10.3720.10">
    <property type="entry name" value="MetI-like"/>
    <property type="match status" value="1"/>
</dbReference>
<comment type="subcellular location">
    <subcellularLocation>
        <location evidence="1 8">Cell membrane</location>
        <topology evidence="1 8">Multi-pass membrane protein</topology>
    </subcellularLocation>
</comment>
<evidence type="ECO:0000256" key="6">
    <source>
        <dbReference type="ARBA" id="ARBA00022989"/>
    </source>
</evidence>
<dbReference type="InterPro" id="IPR000515">
    <property type="entry name" value="MetI-like"/>
</dbReference>
<dbReference type="SUPFAM" id="SSF161098">
    <property type="entry name" value="MetI-like"/>
    <property type="match status" value="1"/>
</dbReference>
<dbReference type="RefSeq" id="WP_017377631.1">
    <property type="nucleotide sequence ID" value="NZ_CP012508.1"/>
</dbReference>